<name>A0A502BSI3_9HYPH</name>
<sequence length="79" mass="9488">MKNEAVLLAIDRDMKRIAGRSKTDDRFDKLHLVQFRCTELQAAKRLSQAIGHLESEWEFTTKKLARRLWFEVHTYYFKT</sequence>
<comment type="caution">
    <text evidence="1">The sequence shown here is derived from an EMBL/GenBank/DDBJ whole genome shotgun (WGS) entry which is preliminary data.</text>
</comment>
<dbReference type="RefSeq" id="WP_140904016.1">
    <property type="nucleotide sequence ID" value="NZ_JBHTMD010000007.1"/>
</dbReference>
<dbReference type="EMBL" id="VEWJ01000003">
    <property type="protein sequence ID" value="TPF75963.1"/>
    <property type="molecule type" value="Genomic_DNA"/>
</dbReference>
<gene>
    <name evidence="1" type="ORF">FHY56_04620</name>
</gene>
<proteinExistence type="predicted"/>
<evidence type="ECO:0000313" key="1">
    <source>
        <dbReference type="EMBL" id="TPF75963.1"/>
    </source>
</evidence>
<dbReference type="Proteomes" id="UP000315388">
    <property type="component" value="Unassembled WGS sequence"/>
</dbReference>
<evidence type="ECO:0000313" key="2">
    <source>
        <dbReference type="Proteomes" id="UP000315388"/>
    </source>
</evidence>
<keyword evidence="2" id="KW-1185">Reference proteome</keyword>
<organism evidence="1 2">
    <name type="scientific">Brucella gallinifaecis</name>
    <dbReference type="NCBI Taxonomy" id="215590"/>
    <lineage>
        <taxon>Bacteria</taxon>
        <taxon>Pseudomonadati</taxon>
        <taxon>Pseudomonadota</taxon>
        <taxon>Alphaproteobacteria</taxon>
        <taxon>Hyphomicrobiales</taxon>
        <taxon>Brucellaceae</taxon>
        <taxon>Brucella/Ochrobactrum group</taxon>
        <taxon>Brucella</taxon>
    </lineage>
</organism>
<reference evidence="1 2" key="1">
    <citation type="journal article" date="2003" name="Int. J. Syst. Evol. Microbiol.">
        <title>Towards a standardized format for the description of a novel species (of an established genus): Ochrobactrum gallinifaecis sp. nov.</title>
        <authorList>
            <person name="Kampfer P."/>
            <person name="Buczolits S."/>
            <person name="Albrecht A."/>
            <person name="Busse H.J."/>
            <person name="Stackebrandt E."/>
        </authorList>
    </citation>
    <scope>NUCLEOTIDE SEQUENCE [LARGE SCALE GENOMIC DNA]</scope>
    <source>
        <strain evidence="1 2">ISO 196</strain>
    </source>
</reference>
<dbReference type="OrthoDB" id="8448436at2"/>
<accession>A0A502BSI3</accession>
<protein>
    <submittedName>
        <fullName evidence="1">Uncharacterized protein</fullName>
    </submittedName>
</protein>
<dbReference type="AlphaFoldDB" id="A0A502BSI3"/>